<dbReference type="PATRIC" id="fig|742725.3.peg.1621"/>
<evidence type="ECO:0000256" key="6">
    <source>
        <dbReference type="ARBA" id="ARBA00023049"/>
    </source>
</evidence>
<dbReference type="GO" id="GO:0004180">
    <property type="term" value="F:carboxypeptidase activity"/>
    <property type="evidence" value="ECO:0007669"/>
    <property type="project" value="TreeGrafter"/>
</dbReference>
<sequence>MAFYPPYTAALGSAVSGMNAPAGEQDGSTGISSASSTRSSTDIASPDDSISGGLLPCDSLSCNPLLQRWPGPHATPAFDRIRNEHYLPAFRHALREARAEVAAIAGNPGEPTFANTVEALEFSGRRLDDIGNIFFNLNEACTDDEMQRIALEVSPLLTAFGNDISLDPVLFARVRAVYDNRDSLELTVEQTRLLEKTYKWFTRGGAALEEADKETFRALTAELSQLSLQFTQNVLAATNAFVLHLTDPGQVDELPASVRDGAAAEARERGLDGWVITLQAPSMVPFMTYSSDRKLKERLWRAYNSRCYGDAYDNTEIVTRIVALRLRLANLLGYPTYADYVLEERMARTPQRVREFLDELLERAIVPARGDVREVVDFARSAGAAYELMPWDYGYWQERLKRARYTLDEEQLKPYFRLENVQHGAFLLAGKLYGLTFHENPDIPVYHPDVRAFEVCDGDGTFLAVLYMDYFPRASKRGGAWMTEFRPQYVEQGCEIRPLISIVCNFTKPTDRQPSLLTFNEVTTLLHEFGHALHGMLACGRYPALTGTNVYRDFVELPSQLMENWATEKEFLDLWAVHYRTGEKIPADLVQKIVDAKNFQAAYLHIRQVSFGLSDMAWHTVTAPVEGGVAEFERRAIGKAQLLPYVAGQCMATAFGHIFSGGYAAGYYGYKWAEVLDADAFSLFRERGIFNPDVAEAFRTNILEKGGAEHPMTLYVRFRGREPDSRALFERMGIRDK</sequence>
<dbReference type="SUPFAM" id="SSF55486">
    <property type="entry name" value="Metalloproteases ('zincins'), catalytic domain"/>
    <property type="match status" value="1"/>
</dbReference>
<reference evidence="10 11" key="1">
    <citation type="submission" date="2011-08" db="EMBL/GenBank/DDBJ databases">
        <title>The Genome Sequence of Alistipes indistinctus YIT 12060.</title>
        <authorList>
            <consortium name="The Broad Institute Genome Sequencing Platform"/>
            <person name="Earl A."/>
            <person name="Ward D."/>
            <person name="Feldgarden M."/>
            <person name="Gevers D."/>
            <person name="Morotomi M."/>
            <person name="Young S.K."/>
            <person name="Zeng Q."/>
            <person name="Gargeya S."/>
            <person name="Fitzgerald M."/>
            <person name="Haas B."/>
            <person name="Abouelleil A."/>
            <person name="Alvarado L."/>
            <person name="Arachchi H.M."/>
            <person name="Berlin A."/>
            <person name="Brown A."/>
            <person name="Chapman S.B."/>
            <person name="Chen Z."/>
            <person name="Dunbar C."/>
            <person name="Freedman E."/>
            <person name="Gearin G."/>
            <person name="Gellesch M."/>
            <person name="Goldberg J."/>
            <person name="Griggs A."/>
            <person name="Gujja S."/>
            <person name="Heiman D."/>
            <person name="Howarth C."/>
            <person name="Larson L."/>
            <person name="Lui A."/>
            <person name="MacDonald P.J.P."/>
            <person name="Montmayeur A."/>
            <person name="Murphy C."/>
            <person name="Neiman D."/>
            <person name="Pearson M."/>
            <person name="Priest M."/>
            <person name="Roberts A."/>
            <person name="Saif S."/>
            <person name="Shea T."/>
            <person name="Shenoy N."/>
            <person name="Sisk P."/>
            <person name="Stolte C."/>
            <person name="Sykes S."/>
            <person name="Wortman J."/>
            <person name="Nusbaum C."/>
            <person name="Birren B."/>
        </authorList>
    </citation>
    <scope>NUCLEOTIDE SEQUENCE [LARGE SCALE GENOMIC DNA]</scope>
    <source>
        <strain evidence="10 11">YIT 12060</strain>
    </source>
</reference>
<keyword evidence="2 7" id="KW-0645">Protease</keyword>
<gene>
    <name evidence="10" type="ORF">HMPREF9450_01529</name>
</gene>
<dbReference type="EMBL" id="ADLD01000013">
    <property type="protein sequence ID" value="EHB91480.1"/>
    <property type="molecule type" value="Genomic_DNA"/>
</dbReference>
<keyword evidence="3 7" id="KW-0479">Metal-binding</keyword>
<dbReference type="GO" id="GO:0005829">
    <property type="term" value="C:cytosol"/>
    <property type="evidence" value="ECO:0007669"/>
    <property type="project" value="UniProtKB-ARBA"/>
</dbReference>
<dbReference type="RefSeq" id="WP_009134335.1">
    <property type="nucleotide sequence ID" value="NZ_CP102250.1"/>
</dbReference>
<name>G5HA64_9BACT</name>
<evidence type="ECO:0000313" key="10">
    <source>
        <dbReference type="EMBL" id="EHB91480.1"/>
    </source>
</evidence>
<keyword evidence="11" id="KW-1185">Reference proteome</keyword>
<feature type="compositionally biased region" description="Low complexity" evidence="8">
    <location>
        <begin position="26"/>
        <end position="44"/>
    </location>
</feature>
<evidence type="ECO:0000256" key="2">
    <source>
        <dbReference type="ARBA" id="ARBA00022670"/>
    </source>
</evidence>
<dbReference type="InterPro" id="IPR045090">
    <property type="entry name" value="Pept_M3A_M3B"/>
</dbReference>
<dbReference type="InterPro" id="IPR001567">
    <property type="entry name" value="Pept_M3A_M3B_dom"/>
</dbReference>
<evidence type="ECO:0000256" key="3">
    <source>
        <dbReference type="ARBA" id="ARBA00022723"/>
    </source>
</evidence>
<dbReference type="AlphaFoldDB" id="G5HA64"/>
<dbReference type="STRING" id="742725.HMPREF9450_01529"/>
<dbReference type="GO" id="GO:0046872">
    <property type="term" value="F:metal ion binding"/>
    <property type="evidence" value="ECO:0007669"/>
    <property type="project" value="UniProtKB-UniRule"/>
</dbReference>
<dbReference type="HOGENOM" id="CLU_001805_4_0_10"/>
<dbReference type="PANTHER" id="PTHR43660:SF1">
    <property type="entry name" value="DIPEPTIDYL CARBOXYPEPTIDASE"/>
    <property type="match status" value="1"/>
</dbReference>
<evidence type="ECO:0000259" key="9">
    <source>
        <dbReference type="Pfam" id="PF01432"/>
    </source>
</evidence>
<evidence type="ECO:0000256" key="7">
    <source>
        <dbReference type="RuleBase" id="RU003435"/>
    </source>
</evidence>
<dbReference type="InterPro" id="IPR024079">
    <property type="entry name" value="MetalloPept_cat_dom_sf"/>
</dbReference>
<dbReference type="InterPro" id="IPR024077">
    <property type="entry name" value="Neurolysin/TOP_dom2"/>
</dbReference>
<accession>G5HA64</accession>
<evidence type="ECO:0000256" key="4">
    <source>
        <dbReference type="ARBA" id="ARBA00022801"/>
    </source>
</evidence>
<dbReference type="FunFam" id="3.40.390.10:FF:000009">
    <property type="entry name" value="Oligopeptidase A"/>
    <property type="match status" value="1"/>
</dbReference>
<dbReference type="CDD" id="cd06456">
    <property type="entry name" value="M3A_DCP"/>
    <property type="match status" value="1"/>
</dbReference>
<dbReference type="eggNOG" id="COG0339">
    <property type="taxonomic scope" value="Bacteria"/>
</dbReference>
<keyword evidence="4 7" id="KW-0378">Hydrolase</keyword>
<evidence type="ECO:0000256" key="5">
    <source>
        <dbReference type="ARBA" id="ARBA00022833"/>
    </source>
</evidence>
<evidence type="ECO:0000256" key="8">
    <source>
        <dbReference type="SAM" id="MobiDB-lite"/>
    </source>
</evidence>
<comment type="cofactor">
    <cofactor evidence="7">
        <name>Zn(2+)</name>
        <dbReference type="ChEBI" id="CHEBI:29105"/>
    </cofactor>
    <text evidence="7">Binds 1 zinc ion.</text>
</comment>
<dbReference type="GO" id="GO:0006508">
    <property type="term" value="P:proteolysis"/>
    <property type="evidence" value="ECO:0007669"/>
    <property type="project" value="UniProtKB-KW"/>
</dbReference>
<dbReference type="PANTHER" id="PTHR43660">
    <property type="entry name" value="DIPEPTIDYL CARBOXYPEPTIDASE"/>
    <property type="match status" value="1"/>
</dbReference>
<feature type="domain" description="Peptidase M3A/M3B catalytic" evidence="9">
    <location>
        <begin position="286"/>
        <end position="733"/>
    </location>
</feature>
<evidence type="ECO:0000256" key="1">
    <source>
        <dbReference type="ARBA" id="ARBA00006040"/>
    </source>
</evidence>
<dbReference type="GeneID" id="92815437"/>
<dbReference type="GO" id="GO:0004222">
    <property type="term" value="F:metalloendopeptidase activity"/>
    <property type="evidence" value="ECO:0007669"/>
    <property type="project" value="InterPro"/>
</dbReference>
<keyword evidence="5 7" id="KW-0862">Zinc</keyword>
<dbReference type="Gene3D" id="1.10.1370.40">
    <property type="match status" value="1"/>
</dbReference>
<comment type="similarity">
    <text evidence="1 7">Belongs to the peptidase M3 family.</text>
</comment>
<evidence type="ECO:0000313" key="11">
    <source>
        <dbReference type="Proteomes" id="UP000006008"/>
    </source>
</evidence>
<protein>
    <recommendedName>
        <fullName evidence="9">Peptidase M3A/M3B catalytic domain-containing protein</fullName>
    </recommendedName>
</protein>
<proteinExistence type="inferred from homology"/>
<keyword evidence="6 7" id="KW-0482">Metalloprotease</keyword>
<organism evidence="10 11">
    <name type="scientific">Alistipes indistinctus YIT 12060</name>
    <dbReference type="NCBI Taxonomy" id="742725"/>
    <lineage>
        <taxon>Bacteria</taxon>
        <taxon>Pseudomonadati</taxon>
        <taxon>Bacteroidota</taxon>
        <taxon>Bacteroidia</taxon>
        <taxon>Bacteroidales</taxon>
        <taxon>Rikenellaceae</taxon>
        <taxon>Alistipes</taxon>
    </lineage>
</organism>
<dbReference type="Proteomes" id="UP000006008">
    <property type="component" value="Unassembled WGS sequence"/>
</dbReference>
<feature type="region of interest" description="Disordered" evidence="8">
    <location>
        <begin position="20"/>
        <end position="50"/>
    </location>
</feature>
<dbReference type="InterPro" id="IPR034005">
    <property type="entry name" value="M3A_DCP"/>
</dbReference>
<comment type="caution">
    <text evidence="10">The sequence shown here is derived from an EMBL/GenBank/DDBJ whole genome shotgun (WGS) entry which is preliminary data.</text>
</comment>
<dbReference type="Pfam" id="PF01432">
    <property type="entry name" value="Peptidase_M3"/>
    <property type="match status" value="1"/>
</dbReference>
<dbReference type="Gene3D" id="1.10.1370.10">
    <property type="entry name" value="Neurolysin, domain 3"/>
    <property type="match status" value="1"/>
</dbReference>
<dbReference type="Gene3D" id="3.40.390.10">
    <property type="entry name" value="Collagenase (Catalytic Domain)"/>
    <property type="match status" value="1"/>
</dbReference>